<name>A0A7W9C859_9CAUL</name>
<dbReference type="AlphaFoldDB" id="A0A7W9C859"/>
<dbReference type="RefSeq" id="WP_224764383.1">
    <property type="nucleotide sequence ID" value="NZ_CAJFZW010000030.1"/>
</dbReference>
<dbReference type="Gene3D" id="2.40.170.20">
    <property type="entry name" value="TonB-dependent receptor, beta-barrel domain"/>
    <property type="match status" value="1"/>
</dbReference>
<gene>
    <name evidence="7" type="ORF">GGQ93_002242</name>
</gene>
<comment type="similarity">
    <text evidence="4">Belongs to the TonB-dependent receptor family.</text>
</comment>
<dbReference type="InterPro" id="IPR010104">
    <property type="entry name" value="TonB_rcpt_bac"/>
</dbReference>
<reference evidence="7 8" key="1">
    <citation type="submission" date="2020-08" db="EMBL/GenBank/DDBJ databases">
        <title>Genomic Encyclopedia of Type Strains, Phase IV (KMG-IV): sequencing the most valuable type-strain genomes for metagenomic binning, comparative biology and taxonomic classification.</title>
        <authorList>
            <person name="Goeker M."/>
        </authorList>
    </citation>
    <scope>NUCLEOTIDE SEQUENCE [LARGE SCALE GENOMIC DNA]</scope>
    <source>
        <strain evidence="7 8">DSM 4731</strain>
    </source>
</reference>
<evidence type="ECO:0000256" key="2">
    <source>
        <dbReference type="ARBA" id="ARBA00023136"/>
    </source>
</evidence>
<evidence type="ECO:0000256" key="3">
    <source>
        <dbReference type="ARBA" id="ARBA00023237"/>
    </source>
</evidence>
<dbReference type="InterPro" id="IPR036942">
    <property type="entry name" value="Beta-barrel_TonB_sf"/>
</dbReference>
<dbReference type="SUPFAM" id="SSF56935">
    <property type="entry name" value="Porins"/>
    <property type="match status" value="1"/>
</dbReference>
<dbReference type="Gene3D" id="2.170.130.10">
    <property type="entry name" value="TonB-dependent receptor, plug domain"/>
    <property type="match status" value="1"/>
</dbReference>
<keyword evidence="8" id="KW-1185">Reference proteome</keyword>
<dbReference type="Pfam" id="PF00593">
    <property type="entry name" value="TonB_dep_Rec_b-barrel"/>
    <property type="match status" value="1"/>
</dbReference>
<protein>
    <submittedName>
        <fullName evidence="7">TonB-dependent receptor</fullName>
    </submittedName>
</protein>
<evidence type="ECO:0000256" key="4">
    <source>
        <dbReference type="RuleBase" id="RU003357"/>
    </source>
</evidence>
<evidence type="ECO:0000256" key="1">
    <source>
        <dbReference type="ARBA" id="ARBA00004442"/>
    </source>
</evidence>
<comment type="subcellular location">
    <subcellularLocation>
        <location evidence="1 4">Cell outer membrane</location>
    </subcellularLocation>
</comment>
<keyword evidence="2 4" id="KW-0472">Membrane</keyword>
<dbReference type="Gene3D" id="3.55.50.30">
    <property type="match status" value="1"/>
</dbReference>
<evidence type="ECO:0000259" key="5">
    <source>
        <dbReference type="Pfam" id="PF00593"/>
    </source>
</evidence>
<comment type="caution">
    <text evidence="7">The sequence shown here is derived from an EMBL/GenBank/DDBJ whole genome shotgun (WGS) entry which is preliminary data.</text>
</comment>
<dbReference type="InterPro" id="IPR037066">
    <property type="entry name" value="Plug_dom_sf"/>
</dbReference>
<evidence type="ECO:0000313" key="8">
    <source>
        <dbReference type="Proteomes" id="UP000527324"/>
    </source>
</evidence>
<dbReference type="EMBL" id="JACHOQ010000005">
    <property type="protein sequence ID" value="MBB5740523.1"/>
    <property type="molecule type" value="Genomic_DNA"/>
</dbReference>
<dbReference type="Proteomes" id="UP000527324">
    <property type="component" value="Unassembled WGS sequence"/>
</dbReference>
<dbReference type="GO" id="GO:0009279">
    <property type="term" value="C:cell outer membrane"/>
    <property type="evidence" value="ECO:0007669"/>
    <property type="project" value="UniProtKB-SubCell"/>
</dbReference>
<organism evidence="7 8">
    <name type="scientific">Brevundimonas aurantiaca</name>
    <dbReference type="NCBI Taxonomy" id="74316"/>
    <lineage>
        <taxon>Bacteria</taxon>
        <taxon>Pseudomonadati</taxon>
        <taxon>Pseudomonadota</taxon>
        <taxon>Alphaproteobacteria</taxon>
        <taxon>Caulobacterales</taxon>
        <taxon>Caulobacteraceae</taxon>
        <taxon>Brevundimonas</taxon>
    </lineage>
</organism>
<keyword evidence="7" id="KW-0675">Receptor</keyword>
<keyword evidence="4" id="KW-0798">TonB box</keyword>
<sequence length="991" mass="105696">MKPPARSTPFDALRGGVAAAALAIVALGGWAPAARAQERAQVFDIPAQDARRALVQLCVSAGCDLAFLTPTGEARRTRAVRGQMSWRAAADQMLQGTGLRHRFIGDRGLRVWMEAQKPAEIPAVPTAELESITVVGRLSEQIEESLRRKAAADVILDSASATRIGELPAANLAEALQRVPGVAIEREVGEGQFVSVRGLGPLFQSVTLNGAPVAFNENIRNSTQSGRQFRFRALSADLLAGAQLTKSTTPDLIEGGIGSNIDIETIGGLDGDPFLSLRAGASVEARTGRPETDVSLAGRFVSEGGAWGLVGGLSQEGRSVLYDRFQVGRYTPVVVEGQPAVAPSDVRTTVEHEDRLRRSLFLGGEWRASPSLRLRFDSLVSTFDNTIREDRIAYGVGALLETPGAKASITDGVVTAASIQAGTIDNNTEFSEQAHLNIVVSALADLVLGNWSLTPRFSLSRARSRLDTPLERISSRAIGTPSYAFDVSRAASDREAALLATDLDLTDPASFAFKRLGVRAIESVDEDLTGLLDLRRPVSVDLGRTVLTEIAFGAQISDRSRDYQRRDREAALRPGAVVTPDFLGFRVADDVFDSLIERHPGSWIAADFDRFQQAFRIPRESEELAVGPDALAPTGADLQNSYRVGERVGALYARTDFKGEAGGAPFSGNLGLRLVTTRTVVDGAFLNAGESGGAVIRPVSKVGTDTALLPSFNIAFDLDQGRRLRLAASRTMTRPSLADLRLATVPASSLVSNIYERGQAEIDAPSPGSIFTGVGGNPDLSPYMATNLDASFEWSFPQGALSLAVFHKSIDDFIGLVEAPEMLVFETRAGPLVRAEVMMSRPANLGRAVSRGVEVGLHRRLPSGFGLWASGTFTDGHGPGGRSLAGVSRLAYSINPFFERGPVAIGLSWSWRSAFRSEADMQGGGVADFTVGPAGYLDAQASFEIGSGGTLVVAASNLTDTTDLAYEHDTRRLLQLGRVGPSLTASLRWSL</sequence>
<keyword evidence="3" id="KW-0998">Cell outer membrane</keyword>
<dbReference type="PANTHER" id="PTHR40980:SF3">
    <property type="entry name" value="TONB-DEPENDENT RECEPTOR-LIKE BETA-BARREL DOMAIN-CONTAINING PROTEIN"/>
    <property type="match status" value="1"/>
</dbReference>
<evidence type="ECO:0000313" key="7">
    <source>
        <dbReference type="EMBL" id="MBB5740523.1"/>
    </source>
</evidence>
<evidence type="ECO:0000259" key="6">
    <source>
        <dbReference type="Pfam" id="PF07715"/>
    </source>
</evidence>
<accession>A0A7W9C859</accession>
<dbReference type="NCBIfam" id="TIGR01782">
    <property type="entry name" value="TonB-Xanth-Caul"/>
    <property type="match status" value="1"/>
</dbReference>
<dbReference type="InterPro" id="IPR012910">
    <property type="entry name" value="Plug_dom"/>
</dbReference>
<feature type="domain" description="TonB-dependent receptor-like beta-barrel" evidence="5">
    <location>
        <begin position="545"/>
        <end position="958"/>
    </location>
</feature>
<dbReference type="PANTHER" id="PTHR40980">
    <property type="entry name" value="PLUG DOMAIN-CONTAINING PROTEIN"/>
    <property type="match status" value="1"/>
</dbReference>
<dbReference type="Pfam" id="PF07715">
    <property type="entry name" value="Plug"/>
    <property type="match status" value="1"/>
</dbReference>
<feature type="domain" description="TonB-dependent receptor plug" evidence="6">
    <location>
        <begin position="157"/>
        <end position="235"/>
    </location>
</feature>
<proteinExistence type="inferred from homology"/>
<dbReference type="InterPro" id="IPR000531">
    <property type="entry name" value="Beta-barrel_TonB"/>
</dbReference>